<dbReference type="InterPro" id="IPR010280">
    <property type="entry name" value="U5_MeTrfase_fam"/>
</dbReference>
<gene>
    <name evidence="7" type="ORF">AUJ95_08340</name>
</gene>
<name>A0A1J5DM84_9BACT</name>
<evidence type="ECO:0000256" key="3">
    <source>
        <dbReference type="ARBA" id="ARBA00022691"/>
    </source>
</evidence>
<evidence type="ECO:0000259" key="6">
    <source>
        <dbReference type="PROSITE" id="PS50926"/>
    </source>
</evidence>
<sequence length="431" mass="48472">MNIQVRLDKIIYGGRVLGRYNGKVVFVDADGLEGELVDIQIVEEKKDYIVGKILNIQESSPQRVSSKCKYEQLCGGCQWQHIDYSAQLRFKEQILREQLIRIGGFKQPHIMPIIGMENPWGYRSRSRFILKTVPKGFSLGFYQAGTRAVIDIDYCHLLSQEMNEGYAAVRTVIAAKFDKFHAYCAVEIKSFGDGVLVFFVTSPKFQLSLSEAAQELQGIPVIKGVHQLVVDENQASILKTYFGPAISTYSLEGLSFQVQPTSFFQINLNQAQRLFSNALQLLLPQKNQRILDGHCGVGVLSLLAAREARNVVGVDVVISSISDAEKNSRNNGIKNVRFLCHDLKQAVSRITTPQFDSVILNPPRDGVEKYTLHWLLETKPARIVYISCNPTTLSRDMKILHQGGYSLTVVQPVDMFPQTYHVESIALLELE</sequence>
<dbReference type="PROSITE" id="PS50926">
    <property type="entry name" value="TRAM"/>
    <property type="match status" value="1"/>
</dbReference>
<reference evidence="7 8" key="1">
    <citation type="journal article" date="2016" name="Environ. Microbiol.">
        <title>Genomic resolution of a cold subsurface aquifer community provides metabolic insights for novel microbes adapted to high CO concentrations.</title>
        <authorList>
            <person name="Probst A.J."/>
            <person name="Castelle C.J."/>
            <person name="Singh A."/>
            <person name="Brown C.T."/>
            <person name="Anantharaman K."/>
            <person name="Sharon I."/>
            <person name="Hug L.A."/>
            <person name="Burstein D."/>
            <person name="Emerson J.B."/>
            <person name="Thomas B.C."/>
            <person name="Banfield J.F."/>
        </authorList>
    </citation>
    <scope>NUCLEOTIDE SEQUENCE [LARGE SCALE GENOMIC DNA]</scope>
    <source>
        <strain evidence="7">CG2_30_40_21</strain>
    </source>
</reference>
<keyword evidence="1 4" id="KW-0489">Methyltransferase</keyword>
<dbReference type="AlphaFoldDB" id="A0A1J5DM84"/>
<dbReference type="NCBIfam" id="TIGR00479">
    <property type="entry name" value="rumA"/>
    <property type="match status" value="1"/>
</dbReference>
<protein>
    <submittedName>
        <fullName evidence="7">23S rRNA (Uracil-5-)-methyltransferase RumA</fullName>
    </submittedName>
</protein>
<dbReference type="InterPro" id="IPR030391">
    <property type="entry name" value="MeTrfase_TrmA_CS"/>
</dbReference>
<dbReference type="PANTHER" id="PTHR11061">
    <property type="entry name" value="RNA M5U METHYLTRANSFERASE"/>
    <property type="match status" value="1"/>
</dbReference>
<dbReference type="GO" id="GO:0070041">
    <property type="term" value="F:rRNA (uridine-C5-)-methyltransferase activity"/>
    <property type="evidence" value="ECO:0007669"/>
    <property type="project" value="TreeGrafter"/>
</dbReference>
<keyword evidence="3 4" id="KW-0949">S-adenosyl-L-methionine</keyword>
<evidence type="ECO:0000313" key="8">
    <source>
        <dbReference type="Proteomes" id="UP000183085"/>
    </source>
</evidence>
<dbReference type="Gene3D" id="2.40.50.140">
    <property type="entry name" value="Nucleic acid-binding proteins"/>
    <property type="match status" value="1"/>
</dbReference>
<dbReference type="FunFam" id="3.40.50.150:FF:000009">
    <property type="entry name" value="23S rRNA (Uracil(1939)-C(5))-methyltransferase RlmD"/>
    <property type="match status" value="1"/>
</dbReference>
<keyword evidence="2 4" id="KW-0808">Transferase</keyword>
<dbReference type="SUPFAM" id="SSF50249">
    <property type="entry name" value="Nucleic acid-binding proteins"/>
    <property type="match status" value="1"/>
</dbReference>
<comment type="caution">
    <text evidence="7">The sequence shown here is derived from an EMBL/GenBank/DDBJ whole genome shotgun (WGS) entry which is preliminary data.</text>
</comment>
<dbReference type="PROSITE" id="PS01230">
    <property type="entry name" value="TRMA_1"/>
    <property type="match status" value="1"/>
</dbReference>
<dbReference type="GO" id="GO:0070475">
    <property type="term" value="P:rRNA base methylation"/>
    <property type="evidence" value="ECO:0007669"/>
    <property type="project" value="TreeGrafter"/>
</dbReference>
<dbReference type="SUPFAM" id="SSF53335">
    <property type="entry name" value="S-adenosyl-L-methionine-dependent methyltransferases"/>
    <property type="match status" value="1"/>
</dbReference>
<dbReference type="InterPro" id="IPR029063">
    <property type="entry name" value="SAM-dependent_MTases_sf"/>
</dbReference>
<dbReference type="PANTHER" id="PTHR11061:SF30">
    <property type="entry name" value="TRNA (URACIL(54)-C(5))-METHYLTRANSFERASE"/>
    <property type="match status" value="1"/>
</dbReference>
<feature type="binding site" evidence="4">
    <location>
        <position position="265"/>
    </location>
    <ligand>
        <name>S-adenosyl-L-methionine</name>
        <dbReference type="ChEBI" id="CHEBI:59789"/>
    </ligand>
</feature>
<evidence type="ECO:0000256" key="2">
    <source>
        <dbReference type="ARBA" id="ARBA00022679"/>
    </source>
</evidence>
<dbReference type="Proteomes" id="UP000183085">
    <property type="component" value="Unassembled WGS sequence"/>
</dbReference>
<dbReference type="Pfam" id="PF05958">
    <property type="entry name" value="tRNA_U5-meth_tr"/>
    <property type="match status" value="1"/>
</dbReference>
<dbReference type="PROSITE" id="PS51687">
    <property type="entry name" value="SAM_MT_RNA_M5U"/>
    <property type="match status" value="1"/>
</dbReference>
<dbReference type="InterPro" id="IPR030390">
    <property type="entry name" value="MeTrfase_TrmA_AS"/>
</dbReference>
<dbReference type="Gene3D" id="3.40.50.150">
    <property type="entry name" value="Vaccinia Virus protein VP39"/>
    <property type="match status" value="1"/>
</dbReference>
<feature type="domain" description="TRAM" evidence="6">
    <location>
        <begin position="1"/>
        <end position="55"/>
    </location>
</feature>
<dbReference type="PROSITE" id="PS01231">
    <property type="entry name" value="TRMA_2"/>
    <property type="match status" value="1"/>
</dbReference>
<dbReference type="CDD" id="cd02440">
    <property type="entry name" value="AdoMet_MTases"/>
    <property type="match status" value="1"/>
</dbReference>
<evidence type="ECO:0000256" key="5">
    <source>
        <dbReference type="PROSITE-ProRule" id="PRU10015"/>
    </source>
</evidence>
<dbReference type="STRING" id="1817895.AUJ95_08340"/>
<feature type="binding site" evidence="4">
    <location>
        <position position="315"/>
    </location>
    <ligand>
        <name>S-adenosyl-L-methionine</name>
        <dbReference type="ChEBI" id="CHEBI:59789"/>
    </ligand>
</feature>
<evidence type="ECO:0000313" key="7">
    <source>
        <dbReference type="EMBL" id="OIP37277.1"/>
    </source>
</evidence>
<comment type="caution">
    <text evidence="4">Lacks conserved residue(s) required for the propagation of feature annotation.</text>
</comment>
<proteinExistence type="inferred from homology"/>
<feature type="active site" description="Nucleophile" evidence="4">
    <location>
        <position position="388"/>
    </location>
</feature>
<organism evidence="7 8">
    <name type="scientific">Candidatus Desantisbacteria bacterium CG2_30_40_21</name>
    <dbReference type="NCBI Taxonomy" id="1817895"/>
    <lineage>
        <taxon>Bacteria</taxon>
        <taxon>Candidatus Desantisiibacteriota</taxon>
    </lineage>
</organism>
<dbReference type="InterPro" id="IPR012340">
    <property type="entry name" value="NA-bd_OB-fold"/>
</dbReference>
<comment type="similarity">
    <text evidence="4">Belongs to the class I-like SAM-binding methyltransferase superfamily. RNA M5U methyltransferase family.</text>
</comment>
<evidence type="ECO:0000256" key="1">
    <source>
        <dbReference type="ARBA" id="ARBA00022603"/>
    </source>
</evidence>
<dbReference type="InterPro" id="IPR002792">
    <property type="entry name" value="TRAM_dom"/>
</dbReference>
<feature type="active site" evidence="5">
    <location>
        <position position="388"/>
    </location>
</feature>
<feature type="binding site" evidence="4">
    <location>
        <position position="361"/>
    </location>
    <ligand>
        <name>S-adenosyl-L-methionine</name>
        <dbReference type="ChEBI" id="CHEBI:59789"/>
    </ligand>
</feature>
<dbReference type="Gene3D" id="2.40.50.1070">
    <property type="match status" value="1"/>
</dbReference>
<evidence type="ECO:0000256" key="4">
    <source>
        <dbReference type="PROSITE-ProRule" id="PRU01024"/>
    </source>
</evidence>
<accession>A0A1J5DM84</accession>
<dbReference type="EMBL" id="MNYI01000216">
    <property type="protein sequence ID" value="OIP37277.1"/>
    <property type="molecule type" value="Genomic_DNA"/>
</dbReference>